<keyword evidence="3" id="KW-1185">Reference proteome</keyword>
<dbReference type="EMBL" id="CP090958">
    <property type="protein sequence ID" value="WGW13605.1"/>
    <property type="molecule type" value="Genomic_DNA"/>
</dbReference>
<evidence type="ECO:0008006" key="4">
    <source>
        <dbReference type="Google" id="ProtNLM"/>
    </source>
</evidence>
<evidence type="ECO:0000313" key="3">
    <source>
        <dbReference type="Proteomes" id="UP001209083"/>
    </source>
</evidence>
<gene>
    <name evidence="2" type="ORF">LWF01_07565</name>
</gene>
<sequence>MFTAQHLSPLTTAVAEAGRNYHQYGPPWPFPIFGLIFLAVLITFLVLGWNRLRNQGRTSARDVLADRFARGDINGEEYHQRLSELKRK</sequence>
<accession>A0ABY8QX53</accession>
<name>A0ABY8QX53_9MICO</name>
<proteinExistence type="predicted"/>
<organism evidence="2 3">
    <name type="scientific">Saxibacter everestensis</name>
    <dbReference type="NCBI Taxonomy" id="2909229"/>
    <lineage>
        <taxon>Bacteria</taxon>
        <taxon>Bacillati</taxon>
        <taxon>Actinomycetota</taxon>
        <taxon>Actinomycetes</taxon>
        <taxon>Micrococcales</taxon>
        <taxon>Brevibacteriaceae</taxon>
        <taxon>Saxibacter</taxon>
    </lineage>
</organism>
<evidence type="ECO:0000256" key="1">
    <source>
        <dbReference type="SAM" id="Phobius"/>
    </source>
</evidence>
<keyword evidence="1" id="KW-1133">Transmembrane helix</keyword>
<dbReference type="Proteomes" id="UP001209083">
    <property type="component" value="Chromosome"/>
</dbReference>
<keyword evidence="1" id="KW-0472">Membrane</keyword>
<protein>
    <recommendedName>
        <fullName evidence="4">SHOCT domain-containing protein</fullName>
    </recommendedName>
</protein>
<evidence type="ECO:0000313" key="2">
    <source>
        <dbReference type="EMBL" id="WGW13605.1"/>
    </source>
</evidence>
<dbReference type="RefSeq" id="WP_349640428.1">
    <property type="nucleotide sequence ID" value="NZ_CP090958.1"/>
</dbReference>
<keyword evidence="1" id="KW-0812">Transmembrane</keyword>
<feature type="transmembrane region" description="Helical" evidence="1">
    <location>
        <begin position="28"/>
        <end position="49"/>
    </location>
</feature>
<reference evidence="2 3" key="1">
    <citation type="submission" date="2023-05" db="EMBL/GenBank/DDBJ databases">
        <title>Lithophilousrod everest ZFBP1038 complete genpme.</title>
        <authorList>
            <person name="Tian M."/>
        </authorList>
    </citation>
    <scope>NUCLEOTIDE SEQUENCE [LARGE SCALE GENOMIC DNA]</scope>
    <source>
        <strain evidence="2 3">ZFBP1038</strain>
    </source>
</reference>